<feature type="transmembrane region" description="Helical" evidence="6">
    <location>
        <begin position="237"/>
        <end position="261"/>
    </location>
</feature>
<dbReference type="GO" id="GO:0005886">
    <property type="term" value="C:plasma membrane"/>
    <property type="evidence" value="ECO:0007669"/>
    <property type="project" value="UniProtKB-SubCell"/>
</dbReference>
<dbReference type="PANTHER" id="PTHR23527:SF1">
    <property type="entry name" value="BLL3282 PROTEIN"/>
    <property type="match status" value="1"/>
</dbReference>
<feature type="transmembrane region" description="Helical" evidence="6">
    <location>
        <begin position="65"/>
        <end position="84"/>
    </location>
</feature>
<dbReference type="InterPro" id="IPR011701">
    <property type="entry name" value="MFS"/>
</dbReference>
<dbReference type="PROSITE" id="PS50850">
    <property type="entry name" value="MFS"/>
    <property type="match status" value="1"/>
</dbReference>
<feature type="domain" description="Major facilitator superfamily (MFS) profile" evidence="7">
    <location>
        <begin position="1"/>
        <end position="389"/>
    </location>
</feature>
<keyword evidence="5 6" id="KW-0472">Membrane</keyword>
<evidence type="ECO:0000313" key="8">
    <source>
        <dbReference type="EMBL" id="SFS90163.1"/>
    </source>
</evidence>
<dbReference type="PANTHER" id="PTHR23527">
    <property type="entry name" value="BLL3282 PROTEIN"/>
    <property type="match status" value="1"/>
</dbReference>
<comment type="subcellular location">
    <subcellularLocation>
        <location evidence="1">Cell membrane</location>
        <topology evidence="1">Multi-pass membrane protein</topology>
    </subcellularLocation>
</comment>
<keyword evidence="3 6" id="KW-0812">Transmembrane</keyword>
<feature type="transmembrane region" description="Helical" evidence="6">
    <location>
        <begin position="38"/>
        <end position="58"/>
    </location>
</feature>
<feature type="transmembrane region" description="Helical" evidence="6">
    <location>
        <begin position="363"/>
        <end position="382"/>
    </location>
</feature>
<feature type="transmembrane region" description="Helical" evidence="6">
    <location>
        <begin position="203"/>
        <end position="225"/>
    </location>
</feature>
<proteinExistence type="predicted"/>
<dbReference type="AlphaFoldDB" id="A0A1I6TLP0"/>
<dbReference type="InterPro" id="IPR020846">
    <property type="entry name" value="MFS_dom"/>
</dbReference>
<dbReference type="EMBL" id="FPAA01000010">
    <property type="protein sequence ID" value="SFS90163.1"/>
    <property type="molecule type" value="Genomic_DNA"/>
</dbReference>
<evidence type="ECO:0000313" key="9">
    <source>
        <dbReference type="Proteomes" id="UP000198660"/>
    </source>
</evidence>
<evidence type="ECO:0000256" key="5">
    <source>
        <dbReference type="ARBA" id="ARBA00023136"/>
    </source>
</evidence>
<accession>A0A1I6TLP0</accession>
<feature type="transmembrane region" description="Helical" evidence="6">
    <location>
        <begin position="298"/>
        <end position="323"/>
    </location>
</feature>
<feature type="transmembrane region" description="Helical" evidence="6">
    <location>
        <begin position="152"/>
        <end position="174"/>
    </location>
</feature>
<evidence type="ECO:0000256" key="2">
    <source>
        <dbReference type="ARBA" id="ARBA00022448"/>
    </source>
</evidence>
<dbReference type="Gene3D" id="1.20.1250.20">
    <property type="entry name" value="MFS general substrate transporter like domains"/>
    <property type="match status" value="2"/>
</dbReference>
<evidence type="ECO:0000259" key="7">
    <source>
        <dbReference type="PROSITE" id="PS50850"/>
    </source>
</evidence>
<dbReference type="CDD" id="cd17475">
    <property type="entry name" value="MFS_MT3072_like"/>
    <property type="match status" value="1"/>
</dbReference>
<keyword evidence="2" id="KW-0813">Transport</keyword>
<dbReference type="Proteomes" id="UP000198660">
    <property type="component" value="Unassembled WGS sequence"/>
</dbReference>
<evidence type="ECO:0000256" key="4">
    <source>
        <dbReference type="ARBA" id="ARBA00022989"/>
    </source>
</evidence>
<feature type="transmembrane region" description="Helical" evidence="6">
    <location>
        <begin position="273"/>
        <end position="292"/>
    </location>
</feature>
<feature type="transmembrane region" description="Helical" evidence="6">
    <location>
        <begin position="335"/>
        <end position="357"/>
    </location>
</feature>
<dbReference type="GO" id="GO:0022857">
    <property type="term" value="F:transmembrane transporter activity"/>
    <property type="evidence" value="ECO:0007669"/>
    <property type="project" value="InterPro"/>
</dbReference>
<evidence type="ECO:0000256" key="1">
    <source>
        <dbReference type="ARBA" id="ARBA00004651"/>
    </source>
</evidence>
<dbReference type="SUPFAM" id="SSF103473">
    <property type="entry name" value="MFS general substrate transporter"/>
    <property type="match status" value="1"/>
</dbReference>
<dbReference type="RefSeq" id="WP_245838821.1">
    <property type="nucleotide sequence ID" value="NZ_FPAA01000010.1"/>
</dbReference>
<keyword evidence="9" id="KW-1185">Reference proteome</keyword>
<gene>
    <name evidence="8" type="ORF">SAMN05444972_110120</name>
</gene>
<evidence type="ECO:0000256" key="3">
    <source>
        <dbReference type="ARBA" id="ARBA00022692"/>
    </source>
</evidence>
<sequence length="395" mass="43596">MGLATVVQALSTFVTYGVGPLASIWQQKFMLSQTQVGLLISVVNMGPLISMLFIGSALDRYGERWIVGFGSLLIGLTIGLAPLLSSYEALLLLLFFVGINYGTAQPGGSKVVVKWFDPSQRGLAMGIRQAAIPIGGALAGWIIPLISTEYDWSIATLCQAMFAIGGGLVFLAVYRDPDIEGDNNVENYSFIEEITKLLNKKNLYPIIFSGISLITLQMVLVAHLIPFLKSKMEHINLILASEIWSLCLLFGMLGRIALSWLSDKVWKGNRVQPLVLTTFLAVVGVLFLVILPKDSPTWLIFITCSWLGFFGIGWYSLFIVEIAERSNENSVGLTVSYALTLNQIAIIVAPILFGMFVDWKHSFLWAWILIGILLSISGAWLWRINKLSSYEKSNS</sequence>
<dbReference type="InterPro" id="IPR052952">
    <property type="entry name" value="MFS-Transporter"/>
</dbReference>
<organism evidence="8 9">
    <name type="scientific">Marininema halotolerans</name>
    <dbReference type="NCBI Taxonomy" id="1155944"/>
    <lineage>
        <taxon>Bacteria</taxon>
        <taxon>Bacillati</taxon>
        <taxon>Bacillota</taxon>
        <taxon>Bacilli</taxon>
        <taxon>Bacillales</taxon>
        <taxon>Thermoactinomycetaceae</taxon>
        <taxon>Marininema</taxon>
    </lineage>
</organism>
<protein>
    <submittedName>
        <fullName evidence="8">Sugar phosphate permease</fullName>
    </submittedName>
</protein>
<dbReference type="Pfam" id="PF07690">
    <property type="entry name" value="MFS_1"/>
    <property type="match status" value="1"/>
</dbReference>
<feature type="transmembrane region" description="Helical" evidence="6">
    <location>
        <begin position="125"/>
        <end position="146"/>
    </location>
</feature>
<evidence type="ECO:0000256" key="6">
    <source>
        <dbReference type="SAM" id="Phobius"/>
    </source>
</evidence>
<keyword evidence="4 6" id="KW-1133">Transmembrane helix</keyword>
<dbReference type="InterPro" id="IPR036259">
    <property type="entry name" value="MFS_trans_sf"/>
</dbReference>
<reference evidence="9" key="1">
    <citation type="submission" date="2016-10" db="EMBL/GenBank/DDBJ databases">
        <authorList>
            <person name="Varghese N."/>
            <person name="Submissions S."/>
        </authorList>
    </citation>
    <scope>NUCLEOTIDE SEQUENCE [LARGE SCALE GENOMIC DNA]</scope>
    <source>
        <strain evidence="9">DSM 45789</strain>
    </source>
</reference>
<name>A0A1I6TLP0_9BACL</name>